<gene>
    <name evidence="4" type="ORF">SUNI508_13196</name>
</gene>
<feature type="transmembrane region" description="Helical" evidence="1">
    <location>
        <begin position="288"/>
        <end position="305"/>
    </location>
</feature>
<dbReference type="EMBL" id="JARVKF010000022">
    <property type="protein sequence ID" value="KAK9425266.1"/>
    <property type="molecule type" value="Genomic_DNA"/>
</dbReference>
<feature type="transmembrane region" description="Helical" evidence="1">
    <location>
        <begin position="338"/>
        <end position="356"/>
    </location>
</feature>
<dbReference type="Pfam" id="PF00962">
    <property type="entry name" value="A_deaminase"/>
    <property type="match status" value="1"/>
</dbReference>
<proteinExistence type="predicted"/>
<accession>A0ABR2VEM0</accession>
<dbReference type="InterPro" id="IPR052895">
    <property type="entry name" value="HetReg/Transcr_Mod"/>
</dbReference>
<feature type="domain" description="Adenosine deaminase" evidence="2">
    <location>
        <begin position="51"/>
        <end position="178"/>
    </location>
</feature>
<keyword evidence="1" id="KW-0472">Membrane</keyword>
<feature type="transmembrane region" description="Helical" evidence="1">
    <location>
        <begin position="444"/>
        <end position="467"/>
    </location>
</feature>
<dbReference type="Gene3D" id="3.20.20.140">
    <property type="entry name" value="Metal-dependent hydrolases"/>
    <property type="match status" value="1"/>
</dbReference>
<evidence type="ECO:0000259" key="3">
    <source>
        <dbReference type="Pfam" id="PF06985"/>
    </source>
</evidence>
<name>A0ABR2VEM0_9PEZI</name>
<organism evidence="4 5">
    <name type="scientific">Seiridium unicorne</name>
    <dbReference type="NCBI Taxonomy" id="138068"/>
    <lineage>
        <taxon>Eukaryota</taxon>
        <taxon>Fungi</taxon>
        <taxon>Dikarya</taxon>
        <taxon>Ascomycota</taxon>
        <taxon>Pezizomycotina</taxon>
        <taxon>Sordariomycetes</taxon>
        <taxon>Xylariomycetidae</taxon>
        <taxon>Amphisphaeriales</taxon>
        <taxon>Sporocadaceae</taxon>
        <taxon>Seiridium</taxon>
    </lineage>
</organism>
<dbReference type="Proteomes" id="UP001408356">
    <property type="component" value="Unassembled WGS sequence"/>
</dbReference>
<keyword evidence="1" id="KW-0812">Transmembrane</keyword>
<dbReference type="InterPro" id="IPR010730">
    <property type="entry name" value="HET"/>
</dbReference>
<dbReference type="Pfam" id="PF26639">
    <property type="entry name" value="Het-6_barrel"/>
    <property type="match status" value="1"/>
</dbReference>
<feature type="domain" description="Heterokaryon incompatibility" evidence="3">
    <location>
        <begin position="528"/>
        <end position="680"/>
    </location>
</feature>
<dbReference type="PANTHER" id="PTHR24148">
    <property type="entry name" value="ANKYRIN REPEAT DOMAIN-CONTAINING PROTEIN 39 HOMOLOG-RELATED"/>
    <property type="match status" value="1"/>
</dbReference>
<dbReference type="SUPFAM" id="SSF51556">
    <property type="entry name" value="Metallo-dependent hydrolases"/>
    <property type="match status" value="1"/>
</dbReference>
<evidence type="ECO:0000256" key="1">
    <source>
        <dbReference type="SAM" id="Phobius"/>
    </source>
</evidence>
<evidence type="ECO:0000259" key="2">
    <source>
        <dbReference type="Pfam" id="PF00962"/>
    </source>
</evidence>
<dbReference type="InterPro" id="IPR001365">
    <property type="entry name" value="A_deaminase_dom"/>
</dbReference>
<dbReference type="Pfam" id="PF06985">
    <property type="entry name" value="HET"/>
    <property type="match status" value="1"/>
</dbReference>
<evidence type="ECO:0000313" key="4">
    <source>
        <dbReference type="EMBL" id="KAK9425266.1"/>
    </source>
</evidence>
<dbReference type="InterPro" id="IPR032466">
    <property type="entry name" value="Metal_Hydrolase"/>
</dbReference>
<evidence type="ECO:0000313" key="5">
    <source>
        <dbReference type="Proteomes" id="UP001408356"/>
    </source>
</evidence>
<reference evidence="4 5" key="1">
    <citation type="journal article" date="2024" name="J. Plant Pathol.">
        <title>Sequence and assembly of the genome of Seiridium unicorne, isolate CBS 538.82, causal agent of cypress canker disease.</title>
        <authorList>
            <person name="Scali E."/>
            <person name="Rocca G.D."/>
            <person name="Danti R."/>
            <person name="Garbelotto M."/>
            <person name="Barberini S."/>
            <person name="Baroncelli R."/>
            <person name="Emiliani G."/>
        </authorList>
    </citation>
    <scope>NUCLEOTIDE SEQUENCE [LARGE SCALE GENOMIC DNA]</scope>
    <source>
        <strain evidence="4 5">BM-138-508</strain>
    </source>
</reference>
<keyword evidence="5" id="KW-1185">Reference proteome</keyword>
<keyword evidence="1" id="KW-1133">Transmembrane helix</keyword>
<sequence>MYNLLQPRSVKGANQVSAFFDAYYGGMEELRTQEDFYELAMDYFKKAAKMEVKSQWIMCMLRDVPLDSAMEHYEAALPYRDIIVGIGLDSNEYDRPPSLFEPLYLRARVDGFKLTCHCDVTQKDTHEHIRQVAESIGNIGADRLDHGLDAAQRPELIALLKEKGVGVTLCPWAYVRHHKEEDLFAYVRTLFDVGIKVNYSSSVAAAMESNRISGGSLDAEAIYQRVRGMLSIPEKVRQEFFIHLCLNAALSWGLGKTESLDWELLTLGPKGGVPPPEPLLWTFGYNRVLVFGILALICITPRLYMGPKAIMAHGGDNLYPPGWPYGLIWALIHHYPKMLFPLWGQWICFLYSYLNMAPVPTSIAGIEGLLMSILGCLLALPPALVFATYRFCDVVIHPLRRNWAGDRSDSGVLSSQQSSVLWFLRIYVMLLVPERHFSSFSTGFAFWSFWACVAGGPVVYMALALLWNMSYRPESYNFQPWEEKPFHYAPLADKSHIRLLKVLPMRRRGAPVVCNLIQVELDGLRPSYDAISYRWHTESRDSTKPNTITINGFKFAVYPNVLAILKDVRSVFLPQYIWIDSICINQDDLREKESQVALMRQIYESSLHVVIHLPESGRTQSDLQDIARTIFKLRDTRVLQEFSRQDRPGELIALGSNHDWDLLRDLLDDPWFVRVWIVQEVTVARHVRLRLGGQAIPWGDFVRACAAISRSGVRGYIHYRYLIEDLPPPEMAKETKMVGVEHALILDNLRQWYASGQRLPLLDTMILCLRFKSTWEVDKLYGLLGIIDAKDRRRLRPDYTSDKTTVFKALACQILEAVDPEEQFRLIRFAGIGQLRNMQDLPSWVPDWTAGLSACPLESRDEATAYKASTKGTKKMHLSPSENENGPDFLVVDGIAIDRVVLLCDVSQIPPPEDVTYFPIRDALAAVKAHGPDQDTYRSTRQTIDEAFWRTLIADRDTLYRPAADDILNIWEVYFRSYDAVRSGQGKAELMAGLLQGGPQDDDTWELRRLFAAIWFWQADDEDLWFSHMLAADLSKRWPDHQHAIGAARILNRPFDVTQATEPRMSAGRQFCITAKGYFGLVPKLTTLDDAVVLFDGAKTPHIVRPSRNWDLTNTADNKLPCRLVGECFIHEGMDGQLEKDPGFEAQGKSFVLE</sequence>
<protein>
    <submittedName>
        <fullName evidence="4">Heterokaryon incompatibility protein-domain-containing protein</fullName>
    </submittedName>
</protein>
<feature type="transmembrane region" description="Helical" evidence="1">
    <location>
        <begin position="368"/>
        <end position="391"/>
    </location>
</feature>
<dbReference type="PANTHER" id="PTHR24148:SF73">
    <property type="entry name" value="HET DOMAIN PROTEIN (AFU_ORTHOLOGUE AFUA_8G01020)"/>
    <property type="match status" value="1"/>
</dbReference>
<comment type="caution">
    <text evidence="4">The sequence shown here is derived from an EMBL/GenBank/DDBJ whole genome shotgun (WGS) entry which is preliminary data.</text>
</comment>